<dbReference type="Proteomes" id="UP000007460">
    <property type="component" value="Chromosome"/>
</dbReference>
<sequence>MYINQPFQTTLVDTVQLEDIALHSGRFVHASICPAEAGTGIKFRRMDVEESLQTVSAHADYAEQARLCTRIANADGIGLETIEHFMAAFAGIGLDNAIVEVDAGEAPILDGSSQPIIDAIRRVGLKTLNARRKYIVITQPIEVQLDNGAWARIEPADQLEIDVEIDFEDKAIGKQSLHYIHCDGSFEAELSTARTFCQLSDVDLMQNAGLALGGSLNNAVVVDNGTVINEGGLRMEREFVRHKALDCLGDLYLLGLQIRGKLTASRPGHALSMMLIKAIWQNKQAFQIVSDGAVTSQSEAYVMPELAAAAAV</sequence>
<dbReference type="PANTHER" id="PTHR33694:SF1">
    <property type="entry name" value="UDP-3-O-ACYL-N-ACETYLGLUCOSAMINE DEACETYLASE 1, MITOCHONDRIAL-RELATED"/>
    <property type="match status" value="1"/>
</dbReference>
<dbReference type="GO" id="GO:0103117">
    <property type="term" value="F:UDP-3-O-acyl-N-acetylglucosamine deacetylase activity"/>
    <property type="evidence" value="ECO:0007669"/>
    <property type="project" value="UniProtKB-UniRule"/>
</dbReference>
<comment type="catalytic activity">
    <reaction evidence="11 12">
        <text>a UDP-3-O-[(3R)-3-hydroxyacyl]-N-acetyl-alpha-D-glucosamine + H2O = a UDP-3-O-[(3R)-3-hydroxyacyl]-alpha-D-glucosamine + acetate</text>
        <dbReference type="Rhea" id="RHEA:67816"/>
        <dbReference type="ChEBI" id="CHEBI:15377"/>
        <dbReference type="ChEBI" id="CHEBI:30089"/>
        <dbReference type="ChEBI" id="CHEBI:137740"/>
        <dbReference type="ChEBI" id="CHEBI:173225"/>
        <dbReference type="EC" id="3.5.1.108"/>
    </reaction>
</comment>
<dbReference type="NCBIfam" id="TIGR00325">
    <property type="entry name" value="lpxC"/>
    <property type="match status" value="1"/>
</dbReference>
<dbReference type="InterPro" id="IPR011334">
    <property type="entry name" value="UDP-acyl_GlcNac_deAcase_C"/>
</dbReference>
<dbReference type="SUPFAM" id="SSF54211">
    <property type="entry name" value="Ribosomal protein S5 domain 2-like"/>
    <property type="match status" value="2"/>
</dbReference>
<comment type="similarity">
    <text evidence="12">Belongs to the LpxC family.</text>
</comment>
<evidence type="ECO:0000256" key="1">
    <source>
        <dbReference type="ARBA" id="ARBA00001947"/>
    </source>
</evidence>
<comment type="function">
    <text evidence="2 12">Catalyzes the hydrolysis of UDP-3-O-myristoyl-N-acetylglucosamine to form UDP-3-O-myristoylglucosamine and acetate, the committed step in lipid A biosynthesis.</text>
</comment>
<dbReference type="EC" id="3.5.1.108" evidence="4 12"/>
<evidence type="ECO:0000256" key="6">
    <source>
        <dbReference type="ARBA" id="ARBA00022556"/>
    </source>
</evidence>
<evidence type="ECO:0000256" key="10">
    <source>
        <dbReference type="ARBA" id="ARBA00023098"/>
    </source>
</evidence>
<keyword evidence="6 12" id="KW-0441">Lipid A biosynthesis</keyword>
<dbReference type="UniPathway" id="UPA00359">
    <property type="reaction ID" value="UER00478"/>
</dbReference>
<evidence type="ECO:0000256" key="11">
    <source>
        <dbReference type="ARBA" id="ARBA00024535"/>
    </source>
</evidence>
<organism evidence="13 14">
    <name type="scientific">Puniceispirillum marinum (strain IMCC1322)</name>
    <dbReference type="NCBI Taxonomy" id="488538"/>
    <lineage>
        <taxon>Bacteria</taxon>
        <taxon>Pseudomonadati</taxon>
        <taxon>Pseudomonadota</taxon>
        <taxon>Alphaproteobacteria</taxon>
        <taxon>Candidatus Puniceispirillales</taxon>
        <taxon>Candidatus Puniceispirillaceae</taxon>
        <taxon>Candidatus Puniceispirillum</taxon>
    </lineage>
</organism>
<evidence type="ECO:0000256" key="4">
    <source>
        <dbReference type="ARBA" id="ARBA00012745"/>
    </source>
</evidence>
<keyword evidence="14" id="KW-1185">Reference proteome</keyword>
<keyword evidence="7 12" id="KW-0479">Metal-binding</keyword>
<evidence type="ECO:0000256" key="8">
    <source>
        <dbReference type="ARBA" id="ARBA00022801"/>
    </source>
</evidence>
<gene>
    <name evidence="12" type="primary">lpxC</name>
    <name evidence="13" type="ordered locus">SAR116_2327</name>
</gene>
<accession>D5BPR8</accession>
<dbReference type="GO" id="GO:0009245">
    <property type="term" value="P:lipid A biosynthetic process"/>
    <property type="evidence" value="ECO:0007669"/>
    <property type="project" value="UniProtKB-UniRule"/>
</dbReference>
<protein>
    <recommendedName>
        <fullName evidence="4 12">UDP-3-O-acyl-N-acetylglucosamine deacetylase</fullName>
        <shortName evidence="12">UDP-3-O-acyl-GlcNAc deacetylase</shortName>
        <ecNumber evidence="4 12">3.5.1.108</ecNumber>
    </recommendedName>
    <alternativeName>
        <fullName evidence="12">UDP-3-O-[R-3-hydroxymyristoyl]-N-acetylglucosamine deacetylase</fullName>
    </alternativeName>
</protein>
<dbReference type="HAMAP" id="MF_00388">
    <property type="entry name" value="LpxC"/>
    <property type="match status" value="1"/>
</dbReference>
<evidence type="ECO:0000256" key="2">
    <source>
        <dbReference type="ARBA" id="ARBA00002923"/>
    </source>
</evidence>
<dbReference type="Gene3D" id="3.30.1700.10">
    <property type="entry name" value="lpxc deacetylase, domain 2"/>
    <property type="match status" value="1"/>
</dbReference>
<dbReference type="GO" id="GO:0016020">
    <property type="term" value="C:membrane"/>
    <property type="evidence" value="ECO:0007669"/>
    <property type="project" value="GOC"/>
</dbReference>
<comment type="pathway">
    <text evidence="3 12">Glycolipid biosynthesis; lipid IV(A) biosynthesis; lipid IV(A) from (3R)-3-hydroxytetradecanoyl-[acyl-carrier-protein] and UDP-N-acetyl-alpha-D-glucosamine: step 2/6.</text>
</comment>
<dbReference type="HOGENOM" id="CLU_046528_1_0_5"/>
<dbReference type="Pfam" id="PF03331">
    <property type="entry name" value="LpxC"/>
    <property type="match status" value="1"/>
</dbReference>
<dbReference type="GO" id="GO:0046872">
    <property type="term" value="F:metal ion binding"/>
    <property type="evidence" value="ECO:0007669"/>
    <property type="project" value="UniProtKB-KW"/>
</dbReference>
<evidence type="ECO:0000256" key="12">
    <source>
        <dbReference type="HAMAP-Rule" id="MF_00388"/>
    </source>
</evidence>
<evidence type="ECO:0000256" key="3">
    <source>
        <dbReference type="ARBA" id="ARBA00005002"/>
    </source>
</evidence>
<evidence type="ECO:0000313" key="14">
    <source>
        <dbReference type="Proteomes" id="UP000007460"/>
    </source>
</evidence>
<evidence type="ECO:0000256" key="9">
    <source>
        <dbReference type="ARBA" id="ARBA00022833"/>
    </source>
</evidence>
<keyword evidence="10 12" id="KW-0443">Lipid metabolism</keyword>
<dbReference type="InterPro" id="IPR015870">
    <property type="entry name" value="UDP-acyl_N-AcGlcN_deAcase_N"/>
</dbReference>
<reference evidence="13 14" key="1">
    <citation type="journal article" date="2010" name="J. Bacteriol.">
        <title>Complete genome sequence of "Candidatus Puniceispirillum marinum" IMCC1322, a representative of the SAR116 clade in the Alphaproteobacteria.</title>
        <authorList>
            <person name="Oh H.M."/>
            <person name="Kwon K.K."/>
            <person name="Kang I."/>
            <person name="Kang S.G."/>
            <person name="Lee J.H."/>
            <person name="Kim S.J."/>
            <person name="Cho J.C."/>
        </authorList>
    </citation>
    <scope>NUCLEOTIDE SEQUENCE [LARGE SCALE GENOMIC DNA]</scope>
    <source>
        <strain evidence="13 14">IMCC1322</strain>
    </source>
</reference>
<dbReference type="Gene3D" id="3.30.230.20">
    <property type="entry name" value="lpxc deacetylase, domain 1"/>
    <property type="match status" value="1"/>
</dbReference>
<proteinExistence type="inferred from homology"/>
<feature type="binding site" evidence="12">
    <location>
        <position position="242"/>
    </location>
    <ligand>
        <name>Zn(2+)</name>
        <dbReference type="ChEBI" id="CHEBI:29105"/>
    </ligand>
</feature>
<keyword evidence="5 12" id="KW-0444">Lipid biosynthesis</keyword>
<dbReference type="KEGG" id="apb:SAR116_2327"/>
<dbReference type="PANTHER" id="PTHR33694">
    <property type="entry name" value="UDP-3-O-ACYL-N-ACETYLGLUCOSAMINE DEACETYLASE 1, MITOCHONDRIAL-RELATED"/>
    <property type="match status" value="1"/>
</dbReference>
<feature type="binding site" evidence="12">
    <location>
        <position position="246"/>
    </location>
    <ligand>
        <name>Zn(2+)</name>
        <dbReference type="ChEBI" id="CHEBI:29105"/>
    </ligand>
</feature>
<evidence type="ECO:0000256" key="5">
    <source>
        <dbReference type="ARBA" id="ARBA00022516"/>
    </source>
</evidence>
<dbReference type="InterPro" id="IPR004463">
    <property type="entry name" value="UDP-acyl_GlcNac_deAcase"/>
</dbReference>
<feature type="binding site" evidence="12">
    <location>
        <position position="84"/>
    </location>
    <ligand>
        <name>Zn(2+)</name>
        <dbReference type="ChEBI" id="CHEBI:29105"/>
    </ligand>
</feature>
<dbReference type="EMBL" id="CP001751">
    <property type="protein sequence ID" value="ADE40570.1"/>
    <property type="molecule type" value="Genomic_DNA"/>
</dbReference>
<evidence type="ECO:0000256" key="7">
    <source>
        <dbReference type="ARBA" id="ARBA00022723"/>
    </source>
</evidence>
<comment type="cofactor">
    <cofactor evidence="1 12">
        <name>Zn(2+)</name>
        <dbReference type="ChEBI" id="CHEBI:29105"/>
    </cofactor>
</comment>
<dbReference type="eggNOG" id="COG0774">
    <property type="taxonomic scope" value="Bacteria"/>
</dbReference>
<name>D5BPR8_PUNMI</name>
<dbReference type="STRING" id="488538.SAR116_2327"/>
<dbReference type="AlphaFoldDB" id="D5BPR8"/>
<keyword evidence="9 12" id="KW-0862">Zinc</keyword>
<dbReference type="InterPro" id="IPR020568">
    <property type="entry name" value="Ribosomal_Su5_D2-typ_SF"/>
</dbReference>
<feature type="active site" description="Proton donor" evidence="12">
    <location>
        <position position="269"/>
    </location>
</feature>
<keyword evidence="8 12" id="KW-0378">Hydrolase</keyword>
<evidence type="ECO:0000313" key="13">
    <source>
        <dbReference type="EMBL" id="ADE40570.1"/>
    </source>
</evidence>